<dbReference type="PANTHER" id="PTHR47066:SF1">
    <property type="entry name" value="HEAVY METAL-ASSOCIATED ISOPRENYLATED PLANT PROTEIN 9"/>
    <property type="match status" value="1"/>
</dbReference>
<reference evidence="1 2" key="1">
    <citation type="journal article" date="2018" name="Sci. Data">
        <title>The draft genome sequence of cork oak.</title>
        <authorList>
            <person name="Ramos A.M."/>
            <person name="Usie A."/>
            <person name="Barbosa P."/>
            <person name="Barros P.M."/>
            <person name="Capote T."/>
            <person name="Chaves I."/>
            <person name="Simoes F."/>
            <person name="Abreu I."/>
            <person name="Carrasquinho I."/>
            <person name="Faro C."/>
            <person name="Guimaraes J.B."/>
            <person name="Mendonca D."/>
            <person name="Nobrega F."/>
            <person name="Rodrigues L."/>
            <person name="Saibo N.J.M."/>
            <person name="Varela M.C."/>
            <person name="Egas C."/>
            <person name="Matos J."/>
            <person name="Miguel C.M."/>
            <person name="Oliveira M.M."/>
            <person name="Ricardo C.P."/>
            <person name="Goncalves S."/>
        </authorList>
    </citation>
    <scope>NUCLEOTIDE SEQUENCE [LARGE SCALE GENOMIC DNA]</scope>
    <source>
        <strain evidence="2">cv. HL8</strain>
    </source>
</reference>
<accession>A0AAW0M0I7</accession>
<dbReference type="EMBL" id="PKMF04000037">
    <property type="protein sequence ID" value="KAK7856333.1"/>
    <property type="molecule type" value="Genomic_DNA"/>
</dbReference>
<keyword evidence="2" id="KW-1185">Reference proteome</keyword>
<sequence>MKRMMYYYRPDIDEEGMKRMMYYYRPDINEEGMKRMMYYYQPVYVIERIPPPQLFSDENPNACCIS</sequence>
<evidence type="ECO:0000313" key="1">
    <source>
        <dbReference type="EMBL" id="KAK7856333.1"/>
    </source>
</evidence>
<dbReference type="PANTHER" id="PTHR47066">
    <property type="entry name" value="HEAVY METAL-ASSOCIATED ISOPRENYLATED PLANT PROTEIN 9"/>
    <property type="match status" value="1"/>
</dbReference>
<evidence type="ECO:0000313" key="2">
    <source>
        <dbReference type="Proteomes" id="UP000237347"/>
    </source>
</evidence>
<comment type="caution">
    <text evidence="1">The sequence shown here is derived from an EMBL/GenBank/DDBJ whole genome shotgun (WGS) entry which is preliminary data.</text>
</comment>
<organism evidence="1 2">
    <name type="scientific">Quercus suber</name>
    <name type="common">Cork oak</name>
    <dbReference type="NCBI Taxonomy" id="58331"/>
    <lineage>
        <taxon>Eukaryota</taxon>
        <taxon>Viridiplantae</taxon>
        <taxon>Streptophyta</taxon>
        <taxon>Embryophyta</taxon>
        <taxon>Tracheophyta</taxon>
        <taxon>Spermatophyta</taxon>
        <taxon>Magnoliopsida</taxon>
        <taxon>eudicotyledons</taxon>
        <taxon>Gunneridae</taxon>
        <taxon>Pentapetalae</taxon>
        <taxon>rosids</taxon>
        <taxon>fabids</taxon>
        <taxon>Fagales</taxon>
        <taxon>Fagaceae</taxon>
        <taxon>Quercus</taxon>
    </lineage>
</organism>
<dbReference type="AlphaFoldDB" id="A0AAW0M0I7"/>
<name>A0AAW0M0I7_QUESU</name>
<dbReference type="GO" id="GO:0046872">
    <property type="term" value="F:metal ion binding"/>
    <property type="evidence" value="ECO:0007669"/>
    <property type="project" value="InterPro"/>
</dbReference>
<dbReference type="Proteomes" id="UP000237347">
    <property type="component" value="Unassembled WGS sequence"/>
</dbReference>
<proteinExistence type="predicted"/>
<protein>
    <submittedName>
        <fullName evidence="1">Heavy metal-associated isoprenylated plant protein 9</fullName>
    </submittedName>
</protein>
<gene>
    <name evidence="1" type="primary">HIPP09_1</name>
    <name evidence="1" type="ORF">CFP56_023726</name>
</gene>
<dbReference type="InterPro" id="IPR044258">
    <property type="entry name" value="HIPP09-like"/>
</dbReference>